<evidence type="ECO:0000313" key="3">
    <source>
        <dbReference type="EMBL" id="GGB94108.1"/>
    </source>
</evidence>
<feature type="region of interest" description="Disordered" evidence="1">
    <location>
        <begin position="1036"/>
        <end position="1061"/>
    </location>
</feature>
<reference evidence="3" key="1">
    <citation type="journal article" date="2014" name="Int. J. Syst. Evol. Microbiol.">
        <title>Complete genome sequence of Corynebacterium casei LMG S-19264T (=DSM 44701T), isolated from a smear-ripened cheese.</title>
        <authorList>
            <consortium name="US DOE Joint Genome Institute (JGI-PGF)"/>
            <person name="Walter F."/>
            <person name="Albersmeier A."/>
            <person name="Kalinowski J."/>
            <person name="Ruckert C."/>
        </authorList>
    </citation>
    <scope>NUCLEOTIDE SEQUENCE</scope>
    <source>
        <strain evidence="3">CGMCC 1.15095</strain>
    </source>
</reference>
<proteinExistence type="predicted"/>
<evidence type="ECO:0000256" key="2">
    <source>
        <dbReference type="SAM" id="Phobius"/>
    </source>
</evidence>
<evidence type="ECO:0000313" key="4">
    <source>
        <dbReference type="Proteomes" id="UP000608154"/>
    </source>
</evidence>
<evidence type="ECO:0008006" key="5">
    <source>
        <dbReference type="Google" id="ProtNLM"/>
    </source>
</evidence>
<dbReference type="RefSeq" id="WP_188769234.1">
    <property type="nucleotide sequence ID" value="NZ_BMHK01000005.1"/>
</dbReference>
<reference evidence="3" key="2">
    <citation type="submission" date="2020-09" db="EMBL/GenBank/DDBJ databases">
        <authorList>
            <person name="Sun Q."/>
            <person name="Zhou Y."/>
        </authorList>
    </citation>
    <scope>NUCLEOTIDE SEQUENCE</scope>
    <source>
        <strain evidence="3">CGMCC 1.15095</strain>
    </source>
</reference>
<comment type="caution">
    <text evidence="3">The sequence shown here is derived from an EMBL/GenBank/DDBJ whole genome shotgun (WGS) entry which is preliminary data.</text>
</comment>
<evidence type="ECO:0000256" key="1">
    <source>
        <dbReference type="SAM" id="MobiDB-lite"/>
    </source>
</evidence>
<feature type="transmembrane region" description="Helical" evidence="2">
    <location>
        <begin position="27"/>
        <end position="45"/>
    </location>
</feature>
<gene>
    <name evidence="3" type="ORF">GCM10011494_10690</name>
</gene>
<accession>A0A916TR92</accession>
<dbReference type="InterPro" id="IPR021730">
    <property type="entry name" value="YdbH"/>
</dbReference>
<keyword evidence="2" id="KW-1133">Transmembrane helix</keyword>
<dbReference type="Pfam" id="PF11739">
    <property type="entry name" value="YdbH-like"/>
    <property type="match status" value="1"/>
</dbReference>
<keyword evidence="2" id="KW-0472">Membrane</keyword>
<keyword evidence="4" id="KW-1185">Reference proteome</keyword>
<protein>
    <recommendedName>
        <fullName evidence="5">C4-dicarboxylate ABC transporter</fullName>
    </recommendedName>
</protein>
<sequence>MAHDEDQPVDGIETSEPRQRFSRRWRLAAFVILGILLVAVGVVWVTRKDIADNVIAGQLDSMGLPARYEVVRIGPAEQVIRNLSIGDPARPDLTVEEVRVRTRLGWGLPGIGRVTLVRPRLYGTVHGGRPSFGSLDKVLFTGGEEPFSMPDYDLRIVDGRALIESDHGRIGARIAGEGPLRGGFEGELSAISPKLSVAGCETGRASLYGKVSTSGGKPRFAGPLRFASLSCPEDGLRLARGGAELDVTLDKALDGGEGTIGITAARGAYGDGRLDGVSGKVRVSYRERALNARYDLTARGISTPQARAASLAFDGRARSSAGLDRIDIEGDLSGKGIVPGAAFNRALGEAVSAGKGTLVASLAAQVRSALAREMRGSSLDANLVLRQSAEGVSLVVPRGALRGASGASLLSLSRVQVLLSDGAPLVTGNFATGGRGLPRIGARMQTGANGRLSMRVEMREYRTGETRVAVPDLALVQKADGTVGFSGRAVLSGALPGGRAENLLLPVDGAWAANGDLAVWPRCTQVAFDRLAFANLTIDKRSLQVCPAEGRAILRQRGGRLELAAGVPALDFAGRLGETPIRIASGPIGYAQKGSGAGALSARTLDVELGPAGSASKFTVTHLDAQVGKEIGGTFDEADVALYAVPLDLHNTAGDWRYADGVLSIDNGTFTLVDRAPTARFRPAVAHGATLRLADNVITARAVMREPASEREVVRADIVHDLATAAGHADLTVEGITFDKRLQADTLSNLALGVVSNLEGTVRGSGRIDWDEAGVTSRGRFATDAVNFAAAFGPVKGLSGEVVFTDLLGLVTAPDQTLKIASINPGIEVTDGVLSFQMKPDYLLQINGAQWPFMDGRLTLEPARMTIGVAETRRYTLKVEGLDAATFVQHLDLSNINATGVFDGELPLIFDENGGRIENGYLVSRPPGGNVAYIGELTYKDLSAMGNFAFDALKSVNYNRMEIGLGGSLSGEIVTRISFDGLSQGVGAQSNFLTRQVAKLPIRFVLNIRAPFFSLFGSMRSLYDPEFVTDPRTLGLIDRSGTPRPDPPIVPIQPPVSENNP</sequence>
<dbReference type="EMBL" id="BMHK01000005">
    <property type="protein sequence ID" value="GGB94108.1"/>
    <property type="molecule type" value="Genomic_DNA"/>
</dbReference>
<feature type="compositionally biased region" description="Pro residues" evidence="1">
    <location>
        <begin position="1044"/>
        <end position="1054"/>
    </location>
</feature>
<dbReference type="Proteomes" id="UP000608154">
    <property type="component" value="Unassembled WGS sequence"/>
</dbReference>
<dbReference type="AlphaFoldDB" id="A0A916TR92"/>
<organism evidence="3 4">
    <name type="scientific">Novosphingobium endophyticum</name>
    <dbReference type="NCBI Taxonomy" id="1955250"/>
    <lineage>
        <taxon>Bacteria</taxon>
        <taxon>Pseudomonadati</taxon>
        <taxon>Pseudomonadota</taxon>
        <taxon>Alphaproteobacteria</taxon>
        <taxon>Sphingomonadales</taxon>
        <taxon>Sphingomonadaceae</taxon>
        <taxon>Novosphingobium</taxon>
    </lineage>
</organism>
<keyword evidence="2" id="KW-0812">Transmembrane</keyword>
<name>A0A916TR92_9SPHN</name>